<dbReference type="EC" id="5.1.3.13" evidence="3 7"/>
<feature type="active site" description="Proton acceptor" evidence="5">
    <location>
        <position position="74"/>
    </location>
</feature>
<evidence type="ECO:0000256" key="6">
    <source>
        <dbReference type="PIRSR" id="PIRSR600888-3"/>
    </source>
</evidence>
<keyword evidence="9" id="KW-1185">Reference proteome</keyword>
<dbReference type="GO" id="GO:0008830">
    <property type="term" value="F:dTDP-4-dehydrorhamnose 3,5-epimerase activity"/>
    <property type="evidence" value="ECO:0007669"/>
    <property type="project" value="UniProtKB-UniRule"/>
</dbReference>
<dbReference type="KEGG" id="aup:AsAng_0032800"/>
<accession>A0A915YG64</accession>
<proteinExistence type="inferred from homology"/>
<dbReference type="InterPro" id="IPR000888">
    <property type="entry name" value="RmlC-like"/>
</dbReference>
<dbReference type="Gene3D" id="2.60.120.10">
    <property type="entry name" value="Jelly Rolls"/>
    <property type="match status" value="1"/>
</dbReference>
<dbReference type="AlphaFoldDB" id="A0A915YG64"/>
<dbReference type="PANTHER" id="PTHR21047:SF2">
    <property type="entry name" value="THYMIDINE DIPHOSPHO-4-KETO-RHAMNOSE 3,5-EPIMERASE"/>
    <property type="match status" value="1"/>
</dbReference>
<evidence type="ECO:0000256" key="1">
    <source>
        <dbReference type="ARBA" id="ARBA00001298"/>
    </source>
</evidence>
<evidence type="ECO:0000256" key="3">
    <source>
        <dbReference type="ARBA" id="ARBA00012098"/>
    </source>
</evidence>
<dbReference type="PANTHER" id="PTHR21047">
    <property type="entry name" value="DTDP-6-DEOXY-D-GLUCOSE-3,5 EPIMERASE"/>
    <property type="match status" value="1"/>
</dbReference>
<dbReference type="NCBIfam" id="TIGR01221">
    <property type="entry name" value="rmlC"/>
    <property type="match status" value="1"/>
</dbReference>
<evidence type="ECO:0000313" key="9">
    <source>
        <dbReference type="Proteomes" id="UP001060919"/>
    </source>
</evidence>
<comment type="catalytic activity">
    <reaction evidence="1 7">
        <text>dTDP-4-dehydro-6-deoxy-alpha-D-glucose = dTDP-4-dehydro-beta-L-rhamnose</text>
        <dbReference type="Rhea" id="RHEA:16969"/>
        <dbReference type="ChEBI" id="CHEBI:57649"/>
        <dbReference type="ChEBI" id="CHEBI:62830"/>
        <dbReference type="EC" id="5.1.3.13"/>
    </reaction>
</comment>
<evidence type="ECO:0000256" key="7">
    <source>
        <dbReference type="RuleBase" id="RU364069"/>
    </source>
</evidence>
<comment type="function">
    <text evidence="2 7">Catalyzes the epimerization of the C3' and C5'positions of dTDP-6-deoxy-D-xylo-4-hexulose, forming dTDP-6-deoxy-L-lyxo-4-hexulose.</text>
</comment>
<name>A0A915YG64_9BACT</name>
<feature type="active site" description="Proton donor" evidence="5">
    <location>
        <position position="144"/>
    </location>
</feature>
<dbReference type="GO" id="GO:0005829">
    <property type="term" value="C:cytosol"/>
    <property type="evidence" value="ECO:0007669"/>
    <property type="project" value="TreeGrafter"/>
</dbReference>
<comment type="subunit">
    <text evidence="7">Homodimer.</text>
</comment>
<feature type="site" description="Participates in a stacking interaction with the thymidine ring of dTDP-4-oxo-6-deoxyglucose" evidence="6">
    <location>
        <position position="150"/>
    </location>
</feature>
<keyword evidence="7" id="KW-0413">Isomerase</keyword>
<reference evidence="8" key="1">
    <citation type="submission" date="2022-09" db="EMBL/GenBank/DDBJ databases">
        <title>Aureispira anguillicida sp. nov., isolated from Leptocephalus of Japanese eel Anguilla japonica.</title>
        <authorList>
            <person name="Yuasa K."/>
            <person name="Mekata T."/>
            <person name="Ikunari K."/>
        </authorList>
    </citation>
    <scope>NUCLEOTIDE SEQUENCE</scope>
    <source>
        <strain evidence="8">EL160426</strain>
    </source>
</reference>
<gene>
    <name evidence="8" type="ORF">AsAng_0032800</name>
</gene>
<dbReference type="CDD" id="cd00438">
    <property type="entry name" value="cupin_RmlC"/>
    <property type="match status" value="1"/>
</dbReference>
<dbReference type="InterPro" id="IPR014710">
    <property type="entry name" value="RmlC-like_jellyroll"/>
</dbReference>
<protein>
    <recommendedName>
        <fullName evidence="4 7">dTDP-4-dehydrorhamnose 3,5-epimerase</fullName>
        <ecNumber evidence="3 7">5.1.3.13</ecNumber>
    </recommendedName>
    <alternativeName>
        <fullName evidence="7">Thymidine diphospho-4-keto-rhamnose 3,5-epimerase</fullName>
    </alternativeName>
</protein>
<dbReference type="EMBL" id="AP026867">
    <property type="protein sequence ID" value="BDS12557.1"/>
    <property type="molecule type" value="Genomic_DNA"/>
</dbReference>
<dbReference type="Proteomes" id="UP001060919">
    <property type="component" value="Chromosome"/>
</dbReference>
<evidence type="ECO:0000256" key="2">
    <source>
        <dbReference type="ARBA" id="ARBA00001997"/>
    </source>
</evidence>
<organism evidence="8 9">
    <name type="scientific">Aureispira anguillae</name>
    <dbReference type="NCBI Taxonomy" id="2864201"/>
    <lineage>
        <taxon>Bacteria</taxon>
        <taxon>Pseudomonadati</taxon>
        <taxon>Bacteroidota</taxon>
        <taxon>Saprospiria</taxon>
        <taxon>Saprospirales</taxon>
        <taxon>Saprospiraceae</taxon>
        <taxon>Aureispira</taxon>
    </lineage>
</organism>
<evidence type="ECO:0000256" key="5">
    <source>
        <dbReference type="PIRSR" id="PIRSR600888-1"/>
    </source>
</evidence>
<dbReference type="InterPro" id="IPR011051">
    <property type="entry name" value="RmlC_Cupin_sf"/>
</dbReference>
<sequence>MLQLYYKSINHQTMAFIETDFPGLIVFEPRIFGDHRGYFYESFNANSFKEAGIDAVFVQDNQARSTYGVLRGLHYQLGEHAQAKLVRVIEGSVLDVVVDLREGSPTYGKSYSIELSAENKKQLFVPRGFAHGYVVLSETAEFFYKCDNFYHKESEGGLIYNDPQLAIDWKIDLEKAQLSEKDLVLPVLGEHRGSFTF</sequence>
<dbReference type="GO" id="GO:0019305">
    <property type="term" value="P:dTDP-rhamnose biosynthetic process"/>
    <property type="evidence" value="ECO:0007669"/>
    <property type="project" value="UniProtKB-UniRule"/>
</dbReference>
<dbReference type="GO" id="GO:0000271">
    <property type="term" value="P:polysaccharide biosynthetic process"/>
    <property type="evidence" value="ECO:0007669"/>
    <property type="project" value="TreeGrafter"/>
</dbReference>
<comment type="pathway">
    <text evidence="7">Carbohydrate biosynthesis; dTDP-L-rhamnose biosynthesis.</text>
</comment>
<evidence type="ECO:0000256" key="4">
    <source>
        <dbReference type="ARBA" id="ARBA00019595"/>
    </source>
</evidence>
<evidence type="ECO:0000313" key="8">
    <source>
        <dbReference type="EMBL" id="BDS12557.1"/>
    </source>
</evidence>
<dbReference type="Pfam" id="PF00908">
    <property type="entry name" value="dTDP_sugar_isom"/>
    <property type="match status" value="1"/>
</dbReference>
<comment type="similarity">
    <text evidence="7">Belongs to the dTDP-4-dehydrorhamnose 3,5-epimerase family.</text>
</comment>
<dbReference type="SUPFAM" id="SSF51182">
    <property type="entry name" value="RmlC-like cupins"/>
    <property type="match status" value="1"/>
</dbReference>